<dbReference type="InterPro" id="IPR052544">
    <property type="entry name" value="Bacteriocin_Proc_Enz"/>
</dbReference>
<accession>A0ABD7FRR7</accession>
<dbReference type="InterPro" id="IPR000415">
    <property type="entry name" value="Nitroreductase-like"/>
</dbReference>
<sequence>MAIEKYITPHSFDAFEMKDVLEFHDRTKLKPISSMSFFLRTGLYMDSIRGAQEASKNYKATPLYHTELLDVDVPERLHKAIKQRRSCRNFDRSIPFNRLGLLRALISCTPTRKAKAHVDENIHLNFRPYPSPGGLYPVEIHLLEPSDNGFDLKYFNPHTSTLHMIRRNISVTEVENALCVGSDKSLVHTTRGAILLSVLWERTVIKYGIAGYRFALIELGIVSQHLSLILADQDIETLNWGAFYDDKGTELIGADPCLETLGSVIWYGN</sequence>
<dbReference type="AlphaFoldDB" id="A0ABD7FRR7"/>
<comment type="caution">
    <text evidence="2">The sequence shown here is derived from an EMBL/GenBank/DDBJ whole genome shotgun (WGS) entry which is preliminary data.</text>
</comment>
<dbReference type="PANTHER" id="PTHR43745">
    <property type="entry name" value="NITROREDUCTASE MJ1384-RELATED"/>
    <property type="match status" value="1"/>
</dbReference>
<dbReference type="Gene3D" id="3.40.109.10">
    <property type="entry name" value="NADH Oxidase"/>
    <property type="match status" value="1"/>
</dbReference>
<evidence type="ECO:0000313" key="3">
    <source>
        <dbReference type="Proteomes" id="UP000252199"/>
    </source>
</evidence>
<organism evidence="2 3">
    <name type="scientific">Vibrio paracholerae</name>
    <dbReference type="NCBI Taxonomy" id="650003"/>
    <lineage>
        <taxon>Bacteria</taxon>
        <taxon>Pseudomonadati</taxon>
        <taxon>Pseudomonadota</taxon>
        <taxon>Gammaproteobacteria</taxon>
        <taxon>Vibrionales</taxon>
        <taxon>Vibrionaceae</taxon>
        <taxon>Vibrio</taxon>
    </lineage>
</organism>
<protein>
    <submittedName>
        <fullName evidence="2">Dehydrogenase</fullName>
    </submittedName>
</protein>
<feature type="domain" description="Nitroreductase" evidence="1">
    <location>
        <begin position="81"/>
        <end position="258"/>
    </location>
</feature>
<dbReference type="Pfam" id="PF00881">
    <property type="entry name" value="Nitroreductase"/>
    <property type="match status" value="1"/>
</dbReference>
<evidence type="ECO:0000313" key="2">
    <source>
        <dbReference type="EMBL" id="RBM59500.1"/>
    </source>
</evidence>
<dbReference type="RefSeq" id="WP_113611453.1">
    <property type="nucleotide sequence ID" value="NZ_CAWQMY010000047.1"/>
</dbReference>
<dbReference type="Proteomes" id="UP000252199">
    <property type="component" value="Unassembled WGS sequence"/>
</dbReference>
<gene>
    <name evidence="2" type="ORF">DLR72_18270</name>
</gene>
<dbReference type="InterPro" id="IPR029479">
    <property type="entry name" value="Nitroreductase"/>
</dbReference>
<name>A0ABD7FRR7_9VIBR</name>
<dbReference type="SUPFAM" id="SSF55469">
    <property type="entry name" value="FMN-dependent nitroreductase-like"/>
    <property type="match status" value="1"/>
</dbReference>
<proteinExistence type="predicted"/>
<evidence type="ECO:0000259" key="1">
    <source>
        <dbReference type="Pfam" id="PF00881"/>
    </source>
</evidence>
<dbReference type="PANTHER" id="PTHR43745:SF2">
    <property type="entry name" value="NITROREDUCTASE MJ1384-RELATED"/>
    <property type="match status" value="1"/>
</dbReference>
<dbReference type="EMBL" id="QKKU01000140">
    <property type="protein sequence ID" value="RBM59500.1"/>
    <property type="molecule type" value="Genomic_DNA"/>
</dbReference>
<reference evidence="2 3" key="1">
    <citation type="submission" date="2018-06" db="EMBL/GenBank/DDBJ databases">
        <title>Draft genome sequences of nine Vibrio sp. clinical isolates from across the United States representing the closest known relative of Vibrio cholerae.</title>
        <authorList>
            <person name="Islam M.T."/>
            <person name="Liang K."/>
            <person name="Im M.S."/>
            <person name="Winkjer J."/>
            <person name="Busby S."/>
            <person name="Batra D."/>
            <person name="Rowe L."/>
            <person name="Tarr C.L."/>
            <person name="Boucher Y."/>
        </authorList>
    </citation>
    <scope>NUCLEOTIDE SEQUENCE [LARGE SCALE GENOMIC DNA]</scope>
    <source>
        <strain evidence="2 3">2017V-1110</strain>
    </source>
</reference>